<evidence type="ECO:0000313" key="3">
    <source>
        <dbReference type="Proteomes" id="UP001159387"/>
    </source>
</evidence>
<evidence type="ECO:0000313" key="2">
    <source>
        <dbReference type="EMBL" id="MDH6060426.1"/>
    </source>
</evidence>
<dbReference type="AlphaFoldDB" id="A0AA43GS66"/>
<name>A0AA43GS66_9CYAN</name>
<dbReference type="EMBL" id="JANQDH010000051">
    <property type="protein sequence ID" value="MDH6060426.1"/>
    <property type="molecule type" value="Genomic_DNA"/>
</dbReference>
<feature type="region of interest" description="Disordered" evidence="1">
    <location>
        <begin position="24"/>
        <end position="60"/>
    </location>
</feature>
<dbReference type="Proteomes" id="UP001159387">
    <property type="component" value="Unassembled WGS sequence"/>
</dbReference>
<dbReference type="PROSITE" id="PS51257">
    <property type="entry name" value="PROKAR_LIPOPROTEIN"/>
    <property type="match status" value="1"/>
</dbReference>
<comment type="caution">
    <text evidence="2">The sequence shown here is derived from an EMBL/GenBank/DDBJ whole genome shotgun (WGS) entry which is preliminary data.</text>
</comment>
<gene>
    <name evidence="2" type="ORF">NWP17_08245</name>
</gene>
<accession>A0AA43GS66</accession>
<protein>
    <submittedName>
        <fullName evidence="2">Uncharacterized protein</fullName>
    </submittedName>
</protein>
<proteinExistence type="predicted"/>
<sequence length="123" mass="12886">MSKNLASRELVGILMICVMISSCSGGTSSNTSDRPIPTPTPTFGGGSSPSPSPSPSTLTLRVPSLGFTTTIDRNTTFGEINSVATDLTGQCVDRFGLSQQGTTCRAEVQTAQREAVRFINQAN</sequence>
<dbReference type="RefSeq" id="WP_280654427.1">
    <property type="nucleotide sequence ID" value="NZ_JANQDH010000051.1"/>
</dbReference>
<reference evidence="2 3" key="1">
    <citation type="journal article" date="2023" name="J. Phycol.">
        <title>Chrysosporum ovalisporum is synonymous with the true-branching cyanobacterium Umezakia natans (Nostocales/Aphanizomenonaceae).</title>
        <authorList>
            <person name="McGregor G.B."/>
            <person name="Sendall B.C."/>
            <person name="Niiyama Y."/>
            <person name="Tuji A."/>
            <person name="Willis A."/>
        </authorList>
    </citation>
    <scope>NUCLEOTIDE SEQUENCE [LARGE SCALE GENOMIC DNA]</scope>
    <source>
        <strain evidence="2 3">ANA360D</strain>
    </source>
</reference>
<organism evidence="2 3">
    <name type="scientific">Chrysosporum bergii ANA360D</name>
    <dbReference type="NCBI Taxonomy" id="617107"/>
    <lineage>
        <taxon>Bacteria</taxon>
        <taxon>Bacillati</taxon>
        <taxon>Cyanobacteriota</taxon>
        <taxon>Cyanophyceae</taxon>
        <taxon>Nostocales</taxon>
        <taxon>Nodulariaceae</taxon>
        <taxon>Chrysosporum</taxon>
    </lineage>
</organism>
<evidence type="ECO:0000256" key="1">
    <source>
        <dbReference type="SAM" id="MobiDB-lite"/>
    </source>
</evidence>
<keyword evidence="3" id="KW-1185">Reference proteome</keyword>